<evidence type="ECO:0000256" key="2">
    <source>
        <dbReference type="SAM" id="Phobius"/>
    </source>
</evidence>
<evidence type="ECO:0000313" key="3">
    <source>
        <dbReference type="EMBL" id="RCW82836.1"/>
    </source>
</evidence>
<protein>
    <submittedName>
        <fullName evidence="3">Uncharacterized protein</fullName>
    </submittedName>
</protein>
<feature type="transmembrane region" description="Helical" evidence="2">
    <location>
        <begin position="36"/>
        <end position="57"/>
    </location>
</feature>
<sequence>MALFGSLPANPFFPRALGILGLIFALMGWISDSGPWFGLFMMAFPWLLYPLTVLFGFGDQPRQSGRRAADSGFVGDSGGPYSGGDCGGDGGGGGGDC</sequence>
<organism evidence="3 4">
    <name type="scientific">Paracoccus lutimaris</name>
    <dbReference type="NCBI Taxonomy" id="1490030"/>
    <lineage>
        <taxon>Bacteria</taxon>
        <taxon>Pseudomonadati</taxon>
        <taxon>Pseudomonadota</taxon>
        <taxon>Alphaproteobacteria</taxon>
        <taxon>Rhodobacterales</taxon>
        <taxon>Paracoccaceae</taxon>
        <taxon>Paracoccus</taxon>
    </lineage>
</organism>
<dbReference type="Proteomes" id="UP000253345">
    <property type="component" value="Unassembled WGS sequence"/>
</dbReference>
<keyword evidence="2" id="KW-1133">Transmembrane helix</keyword>
<gene>
    <name evidence="3" type="ORF">DFP89_11140</name>
</gene>
<evidence type="ECO:0000256" key="1">
    <source>
        <dbReference type="SAM" id="MobiDB-lite"/>
    </source>
</evidence>
<keyword evidence="4" id="KW-1185">Reference proteome</keyword>
<feature type="region of interest" description="Disordered" evidence="1">
    <location>
        <begin position="61"/>
        <end position="97"/>
    </location>
</feature>
<dbReference type="RefSeq" id="WP_114349518.1">
    <property type="nucleotide sequence ID" value="NZ_QPJL01000011.1"/>
</dbReference>
<proteinExistence type="predicted"/>
<dbReference type="AlphaFoldDB" id="A0A368YU95"/>
<comment type="caution">
    <text evidence="3">The sequence shown here is derived from an EMBL/GenBank/DDBJ whole genome shotgun (WGS) entry which is preliminary data.</text>
</comment>
<accession>A0A368YU95</accession>
<dbReference type="EMBL" id="QPJL01000011">
    <property type="protein sequence ID" value="RCW82836.1"/>
    <property type="molecule type" value="Genomic_DNA"/>
</dbReference>
<keyword evidence="2" id="KW-0472">Membrane</keyword>
<name>A0A368YU95_9RHOB</name>
<reference evidence="3 4" key="1">
    <citation type="submission" date="2018-07" db="EMBL/GenBank/DDBJ databases">
        <title>Genomic Encyclopedia of Type Strains, Phase III (KMG-III): the genomes of soil and plant-associated and newly described type strains.</title>
        <authorList>
            <person name="Whitman W."/>
        </authorList>
    </citation>
    <scope>NUCLEOTIDE SEQUENCE [LARGE SCALE GENOMIC DNA]</scope>
    <source>
        <strain evidence="3 4">CECT 8525</strain>
    </source>
</reference>
<feature type="compositionally biased region" description="Gly residues" evidence="1">
    <location>
        <begin position="75"/>
        <end position="97"/>
    </location>
</feature>
<keyword evidence="2" id="KW-0812">Transmembrane</keyword>
<evidence type="ECO:0000313" key="4">
    <source>
        <dbReference type="Proteomes" id="UP000253345"/>
    </source>
</evidence>
<feature type="transmembrane region" description="Helical" evidence="2">
    <location>
        <begin position="12"/>
        <end position="30"/>
    </location>
</feature>